<dbReference type="EMBL" id="KK853117">
    <property type="protein sequence ID" value="KDR11155.1"/>
    <property type="molecule type" value="Genomic_DNA"/>
</dbReference>
<keyword evidence="5" id="KW-0411">Iron-sulfur</keyword>
<dbReference type="eggNOG" id="KOG2539">
    <property type="taxonomic scope" value="Eukaryota"/>
</dbReference>
<name>A0A067QP49_ZOONE</name>
<keyword evidence="6" id="KW-0496">Mitochondrion</keyword>
<accession>A0A067QP49</accession>
<keyword evidence="2" id="KW-0479">Metal-binding</keyword>
<dbReference type="FunCoup" id="A0A067QP49">
    <property type="interactions" value="1349"/>
</dbReference>
<evidence type="ECO:0000256" key="1">
    <source>
        <dbReference type="ARBA" id="ARBA00004173"/>
    </source>
</evidence>
<evidence type="ECO:0000313" key="8">
    <source>
        <dbReference type="EMBL" id="KDR11155.1"/>
    </source>
</evidence>
<dbReference type="Pfam" id="PF09243">
    <property type="entry name" value="Rsm22"/>
    <property type="match status" value="1"/>
</dbReference>
<evidence type="ECO:0000256" key="5">
    <source>
        <dbReference type="ARBA" id="ARBA00023014"/>
    </source>
</evidence>
<evidence type="ECO:0000256" key="3">
    <source>
        <dbReference type="ARBA" id="ARBA00022946"/>
    </source>
</evidence>
<evidence type="ECO:0000256" key="4">
    <source>
        <dbReference type="ARBA" id="ARBA00023004"/>
    </source>
</evidence>
<dbReference type="PANTHER" id="PTHR13184">
    <property type="entry name" value="37S RIBOSOMAL PROTEIN S22"/>
    <property type="match status" value="1"/>
</dbReference>
<gene>
    <name evidence="8" type="ORF">L798_14937</name>
</gene>
<dbReference type="InterPro" id="IPR052571">
    <property type="entry name" value="Mt_RNA_Methyltransferase"/>
</dbReference>
<dbReference type="InterPro" id="IPR015324">
    <property type="entry name" value="Ribosomal_Rsm22-like"/>
</dbReference>
<comment type="function">
    <text evidence="7">Mitochondrial ribosome (mitoribosome) assembly factor. Binds at the interface of the head and body domains of the mitochondrial small ribosomal subunit (mt-SSU), occluding the mRNA channel and preventing compaction of the head domain towards the body. Probable inactive methyltransferase: retains the characteristic folding and ability to bind S-adenosyl-L-methionine, but it probably lost its methyltransferase activity.</text>
</comment>
<dbReference type="AlphaFoldDB" id="A0A067QP49"/>
<dbReference type="OMA" id="PRKHPGI"/>
<proteinExistence type="predicted"/>
<evidence type="ECO:0000313" key="9">
    <source>
        <dbReference type="Proteomes" id="UP000027135"/>
    </source>
</evidence>
<dbReference type="PANTHER" id="PTHR13184:SF5">
    <property type="entry name" value="METHYLTRANSFERASE-LIKE PROTEIN 17, MITOCHONDRIAL"/>
    <property type="match status" value="1"/>
</dbReference>
<protein>
    <submittedName>
        <fullName evidence="8">RSM22-like protein, mitochondrial</fullName>
    </submittedName>
</protein>
<comment type="subcellular location">
    <subcellularLocation>
        <location evidence="1">Mitochondrion</location>
    </subcellularLocation>
</comment>
<dbReference type="STRING" id="136037.A0A067QP49"/>
<keyword evidence="3" id="KW-0809">Transit peptide</keyword>
<keyword evidence="4" id="KW-0408">Iron</keyword>
<dbReference type="GO" id="GO:0046872">
    <property type="term" value="F:metal ion binding"/>
    <property type="evidence" value="ECO:0007669"/>
    <property type="project" value="UniProtKB-KW"/>
</dbReference>
<dbReference type="GO" id="GO:0006412">
    <property type="term" value="P:translation"/>
    <property type="evidence" value="ECO:0007669"/>
    <property type="project" value="InterPro"/>
</dbReference>
<dbReference type="Proteomes" id="UP000027135">
    <property type="component" value="Unassembled WGS sequence"/>
</dbReference>
<dbReference type="GO" id="GO:0003735">
    <property type="term" value="F:structural constituent of ribosome"/>
    <property type="evidence" value="ECO:0007669"/>
    <property type="project" value="TreeGrafter"/>
</dbReference>
<evidence type="ECO:0000256" key="7">
    <source>
        <dbReference type="ARBA" id="ARBA00045681"/>
    </source>
</evidence>
<keyword evidence="9" id="KW-1185">Reference proteome</keyword>
<dbReference type="GO" id="GO:0005763">
    <property type="term" value="C:mitochondrial small ribosomal subunit"/>
    <property type="evidence" value="ECO:0007669"/>
    <property type="project" value="TreeGrafter"/>
</dbReference>
<evidence type="ECO:0000256" key="6">
    <source>
        <dbReference type="ARBA" id="ARBA00023128"/>
    </source>
</evidence>
<evidence type="ECO:0000256" key="2">
    <source>
        <dbReference type="ARBA" id="ARBA00022723"/>
    </source>
</evidence>
<dbReference type="GO" id="GO:0051536">
    <property type="term" value="F:iron-sulfur cluster binding"/>
    <property type="evidence" value="ECO:0007669"/>
    <property type="project" value="UniProtKB-KW"/>
</dbReference>
<dbReference type="InParanoid" id="A0A067QP49"/>
<sequence>MKINYNFLALSLFGNIRKYATKPKCSICMESQLIDHIKDHEIKPRKHPGVMKIRIAEVPVVVINAMKAVLKDKPVKAISFGGSELARYLKARHVPVEEDQIRYKGNEIQKQIEAKLGIDSSSLTDEQQEELELKYKNYVIKRLKETLYSWKPVVYNEHEALLYMVARFAPEYAVLRKIFTEIKTRDPDFNPHYMFDFGSGVGTGTWAARAVWGDVIQEHFNVDSSGDMNDLASLLLRGGNEEAEMSIKTVFYRQFLPASQTLKYDVVVSAYTLLELPSARTRLETIINLWNKTNRYLIIVEQGTNTGFKVINEARDFILQLGKGEEIHPSVTVAHVFSPCPHDLPCPRFMHDTTPCNFEVSYIPLPFEGRCDARKERFSYVVFKKGHRPASDVQWPRIVRTPLVRRKHTVCRMCVAAGKLEEVVFTASKHGKIPYWCARSSNWGDLLPMTVEGGKTEE</sequence>
<dbReference type="GO" id="GO:0008168">
    <property type="term" value="F:methyltransferase activity"/>
    <property type="evidence" value="ECO:0007669"/>
    <property type="project" value="InterPro"/>
</dbReference>
<organism evidence="8 9">
    <name type="scientific">Zootermopsis nevadensis</name>
    <name type="common">Dampwood termite</name>
    <dbReference type="NCBI Taxonomy" id="136037"/>
    <lineage>
        <taxon>Eukaryota</taxon>
        <taxon>Metazoa</taxon>
        <taxon>Ecdysozoa</taxon>
        <taxon>Arthropoda</taxon>
        <taxon>Hexapoda</taxon>
        <taxon>Insecta</taxon>
        <taxon>Pterygota</taxon>
        <taxon>Neoptera</taxon>
        <taxon>Polyneoptera</taxon>
        <taxon>Dictyoptera</taxon>
        <taxon>Blattodea</taxon>
        <taxon>Blattoidea</taxon>
        <taxon>Termitoidae</taxon>
        <taxon>Termopsidae</taxon>
        <taxon>Zootermopsis</taxon>
    </lineage>
</organism>
<reference evidence="8 9" key="1">
    <citation type="journal article" date="2014" name="Nat. Commun.">
        <title>Molecular traces of alternative social organization in a termite genome.</title>
        <authorList>
            <person name="Terrapon N."/>
            <person name="Li C."/>
            <person name="Robertson H.M."/>
            <person name="Ji L."/>
            <person name="Meng X."/>
            <person name="Booth W."/>
            <person name="Chen Z."/>
            <person name="Childers C.P."/>
            <person name="Glastad K.M."/>
            <person name="Gokhale K."/>
            <person name="Gowin J."/>
            <person name="Gronenberg W."/>
            <person name="Hermansen R.A."/>
            <person name="Hu H."/>
            <person name="Hunt B.G."/>
            <person name="Huylmans A.K."/>
            <person name="Khalil S.M."/>
            <person name="Mitchell R.D."/>
            <person name="Munoz-Torres M.C."/>
            <person name="Mustard J.A."/>
            <person name="Pan H."/>
            <person name="Reese J.T."/>
            <person name="Scharf M.E."/>
            <person name="Sun F."/>
            <person name="Vogel H."/>
            <person name="Xiao J."/>
            <person name="Yang W."/>
            <person name="Yang Z."/>
            <person name="Yang Z."/>
            <person name="Zhou J."/>
            <person name="Zhu J."/>
            <person name="Brent C.S."/>
            <person name="Elsik C.G."/>
            <person name="Goodisman M.A."/>
            <person name="Liberles D.A."/>
            <person name="Roe R.M."/>
            <person name="Vargo E.L."/>
            <person name="Vilcinskas A."/>
            <person name="Wang J."/>
            <person name="Bornberg-Bauer E."/>
            <person name="Korb J."/>
            <person name="Zhang G."/>
            <person name="Liebig J."/>
        </authorList>
    </citation>
    <scope>NUCLEOTIDE SEQUENCE [LARGE SCALE GENOMIC DNA]</scope>
    <source>
        <tissue evidence="8">Whole organism</tissue>
    </source>
</reference>